<evidence type="ECO:0000259" key="3">
    <source>
        <dbReference type="SMART" id="SM00507"/>
    </source>
</evidence>
<dbReference type="SMART" id="SM00507">
    <property type="entry name" value="HNHc"/>
    <property type="match status" value="1"/>
</dbReference>
<dbReference type="GO" id="GO:0004519">
    <property type="term" value="F:endonuclease activity"/>
    <property type="evidence" value="ECO:0007669"/>
    <property type="project" value="UniProtKB-KW"/>
</dbReference>
<dbReference type="GO" id="GO:0003676">
    <property type="term" value="F:nucleic acid binding"/>
    <property type="evidence" value="ECO:0007669"/>
    <property type="project" value="InterPro"/>
</dbReference>
<keyword evidence="2" id="KW-0378">Hydrolase</keyword>
<dbReference type="InterPro" id="IPR003615">
    <property type="entry name" value="HNH_nuc"/>
</dbReference>
<dbReference type="Pfam" id="PF01844">
    <property type="entry name" value="HNH"/>
    <property type="match status" value="1"/>
</dbReference>
<feature type="domain" description="HNH nuclease" evidence="3">
    <location>
        <begin position="125"/>
        <end position="178"/>
    </location>
</feature>
<dbReference type="InterPro" id="IPR002711">
    <property type="entry name" value="HNH"/>
</dbReference>
<dbReference type="CDD" id="cd00085">
    <property type="entry name" value="HNHc"/>
    <property type="match status" value="1"/>
</dbReference>
<protein>
    <submittedName>
        <fullName evidence="4">HNH endonuclease</fullName>
    </submittedName>
</protein>
<dbReference type="PANTHER" id="PTHR41286">
    <property type="entry name" value="HNH NUCLEASE YAJD-RELATED"/>
    <property type="match status" value="1"/>
</dbReference>
<evidence type="ECO:0000256" key="2">
    <source>
        <dbReference type="ARBA" id="ARBA00022801"/>
    </source>
</evidence>
<keyword evidence="4" id="KW-0255">Endonuclease</keyword>
<evidence type="ECO:0000313" key="4">
    <source>
        <dbReference type="EMBL" id="DAE25780.1"/>
    </source>
</evidence>
<dbReference type="GO" id="GO:0016787">
    <property type="term" value="F:hydrolase activity"/>
    <property type="evidence" value="ECO:0007669"/>
    <property type="project" value="UniProtKB-KW"/>
</dbReference>
<name>A0A8S5R4A9_9CAUD</name>
<keyword evidence="1" id="KW-0540">Nuclease</keyword>
<accession>A0A8S5R4A9</accession>
<reference evidence="4" key="1">
    <citation type="journal article" date="2021" name="Proc. Natl. Acad. Sci. U.S.A.">
        <title>A Catalog of Tens of Thousands of Viruses from Human Metagenomes Reveals Hidden Associations with Chronic Diseases.</title>
        <authorList>
            <person name="Tisza M.J."/>
            <person name="Buck C.B."/>
        </authorList>
    </citation>
    <scope>NUCLEOTIDE SEQUENCE</scope>
    <source>
        <strain evidence="4">CtsAY3</strain>
    </source>
</reference>
<proteinExistence type="predicted"/>
<dbReference type="EMBL" id="BK015802">
    <property type="protein sequence ID" value="DAE25780.1"/>
    <property type="molecule type" value="Genomic_DNA"/>
</dbReference>
<evidence type="ECO:0000256" key="1">
    <source>
        <dbReference type="ARBA" id="ARBA00022722"/>
    </source>
</evidence>
<dbReference type="PANTHER" id="PTHR41286:SF1">
    <property type="entry name" value="HNH NUCLEASE YAJD-RELATED"/>
    <property type="match status" value="1"/>
</dbReference>
<dbReference type="GO" id="GO:0008270">
    <property type="term" value="F:zinc ion binding"/>
    <property type="evidence" value="ECO:0007669"/>
    <property type="project" value="InterPro"/>
</dbReference>
<sequence length="189" mass="21751">MLGLCPGWEIGRRLGELRLSLFSFFQKEDTKRHRKTLWKSGSITIATKKKYSGLRRKICGGFLFARKEAAACMPYKPKRPCSYPGCPRLTSGRYCEEHQKIITAHYNKHQRDPASKRRYGRAWKRIRDRYIAAHPLCEQCKRAGKITPAEEVHHILPLSKGGTHVESNLMALCKRCHSEITAREGGRWG</sequence>
<dbReference type="Gene3D" id="1.10.30.50">
    <property type="match status" value="1"/>
</dbReference>
<organism evidence="4">
    <name type="scientific">Siphoviridae sp. ctsAY3</name>
    <dbReference type="NCBI Taxonomy" id="2827281"/>
    <lineage>
        <taxon>Viruses</taxon>
        <taxon>Duplodnaviria</taxon>
        <taxon>Heunggongvirae</taxon>
        <taxon>Uroviricota</taxon>
        <taxon>Caudoviricetes</taxon>
    </lineage>
</organism>